<comment type="caution">
    <text evidence="1">The sequence shown here is derived from an EMBL/GenBank/DDBJ whole genome shotgun (WGS) entry which is preliminary data.</text>
</comment>
<reference evidence="2" key="1">
    <citation type="journal article" date="2023" name="Commun. Biol.">
        <title>Genome analysis of Parmales, the sister group of diatoms, reveals the evolutionary specialization of diatoms from phago-mixotrophs to photoautotrophs.</title>
        <authorList>
            <person name="Ban H."/>
            <person name="Sato S."/>
            <person name="Yoshikawa S."/>
            <person name="Yamada K."/>
            <person name="Nakamura Y."/>
            <person name="Ichinomiya M."/>
            <person name="Sato N."/>
            <person name="Blanc-Mathieu R."/>
            <person name="Endo H."/>
            <person name="Kuwata A."/>
            <person name="Ogata H."/>
        </authorList>
    </citation>
    <scope>NUCLEOTIDE SEQUENCE [LARGE SCALE GENOMIC DNA]</scope>
</reference>
<dbReference type="EMBL" id="BRYA01000471">
    <property type="protein sequence ID" value="GMI49163.1"/>
    <property type="molecule type" value="Genomic_DNA"/>
</dbReference>
<sequence length="140" mass="14197">METAKMSIRRSLERTAIDPERLARRETRRKIIDDYIGGEEAAESLPDGSLRQGPTLFRSTSDFLSVSRGSIGEHDDGSIVLRRSVATGLALGATAGIIVGINNSGGGGGGAAIGSVGKAAAIGGAVGAGVGYGLSNPPFK</sequence>
<organism evidence="1 2">
    <name type="scientific">Triparma columacea</name>
    <dbReference type="NCBI Taxonomy" id="722753"/>
    <lineage>
        <taxon>Eukaryota</taxon>
        <taxon>Sar</taxon>
        <taxon>Stramenopiles</taxon>
        <taxon>Ochrophyta</taxon>
        <taxon>Bolidophyceae</taxon>
        <taxon>Parmales</taxon>
        <taxon>Triparmaceae</taxon>
        <taxon>Triparma</taxon>
    </lineage>
</organism>
<gene>
    <name evidence="1" type="ORF">TrCOL_g6096</name>
</gene>
<dbReference type="Proteomes" id="UP001165065">
    <property type="component" value="Unassembled WGS sequence"/>
</dbReference>
<proteinExistence type="predicted"/>
<evidence type="ECO:0000313" key="2">
    <source>
        <dbReference type="Proteomes" id="UP001165065"/>
    </source>
</evidence>
<accession>A0A9W7GQY0</accession>
<dbReference type="AlphaFoldDB" id="A0A9W7GQY0"/>
<name>A0A9W7GQY0_9STRA</name>
<evidence type="ECO:0000313" key="1">
    <source>
        <dbReference type="EMBL" id="GMI49163.1"/>
    </source>
</evidence>
<keyword evidence="2" id="KW-1185">Reference proteome</keyword>
<protein>
    <submittedName>
        <fullName evidence="1">Uncharacterized protein</fullName>
    </submittedName>
</protein>